<sequence>MSPPPATGGSTSFNAAVNLAKYCIGAGVLALPYATAKGGLIFSPIMIAVIATWNFIASSLLMECKAVCTNVAFPPHLSSTYSKMAYAGAGQWGVLVTDMSIIMTLLGVCIAFQITFATLLHEVPGNFLSNTALTIISGIVVYPLSCLRDMDAMASLSLVGMVCLVAGVVAIIAHGVHAYGSIAYSEFDYSEDIQQLHDHERVALWPASLADTAAFLGVTIFCFDICSLAFPIQESMQHKHEFGTAVLWSLVFVWLVYVLLGDIGAVLYVHDVSHGIRENILSNLPVHSTISLLVRWAMACVGLLTYPITLAPAAQMLEHHLATTYEHLLRSSGPSSARNSASYSPIEEDFEESPRYTRRANADAVLSSPSPRVDTTKIVDTADWSEPSVYTRCGNRFFMVLFTTVVAAYIPCFGMVISLLGGFTIAILDFILPPLLHLRIVCYRAHRRLPLVPLEARLPISTEENEIELPRRLTTNIPFHELNLQKPDAEQSFAFDRDVEGYRTSSDSVKESNNVPVGGPVRRYVVVQDIALLCVGTVVCVVSTVLSVISIYEKLSSGQAC</sequence>
<evidence type="ECO:0000313" key="8">
    <source>
        <dbReference type="EMBL" id="CAE0301914.1"/>
    </source>
</evidence>
<dbReference type="GO" id="GO:0016020">
    <property type="term" value="C:membrane"/>
    <property type="evidence" value="ECO:0007669"/>
    <property type="project" value="UniProtKB-SubCell"/>
</dbReference>
<dbReference type="PANTHER" id="PTHR22950">
    <property type="entry name" value="AMINO ACID TRANSPORTER"/>
    <property type="match status" value="1"/>
</dbReference>
<feature type="transmembrane region" description="Helical" evidence="6">
    <location>
        <begin position="245"/>
        <end position="270"/>
    </location>
</feature>
<evidence type="ECO:0000256" key="3">
    <source>
        <dbReference type="ARBA" id="ARBA00022989"/>
    </source>
</evidence>
<protein>
    <recommendedName>
        <fullName evidence="7">Amino acid transporter transmembrane domain-containing protein</fullName>
    </recommendedName>
</protein>
<dbReference type="EMBL" id="HBIC01059988">
    <property type="protein sequence ID" value="CAE0301914.1"/>
    <property type="molecule type" value="Transcribed_RNA"/>
</dbReference>
<dbReference type="Pfam" id="PF01490">
    <property type="entry name" value="Aa_trans"/>
    <property type="match status" value="1"/>
</dbReference>
<accession>A0A7S3HQW5</accession>
<gene>
    <name evidence="8" type="ORF">SELO1098_LOCUS30770</name>
</gene>
<dbReference type="GO" id="GO:0015179">
    <property type="term" value="F:L-amino acid transmembrane transporter activity"/>
    <property type="evidence" value="ECO:0007669"/>
    <property type="project" value="TreeGrafter"/>
</dbReference>
<keyword evidence="2 6" id="KW-0812">Transmembrane</keyword>
<feature type="transmembrane region" description="Helical" evidence="6">
    <location>
        <begin position="530"/>
        <end position="552"/>
    </location>
</feature>
<evidence type="ECO:0000256" key="2">
    <source>
        <dbReference type="ARBA" id="ARBA00022692"/>
    </source>
</evidence>
<feature type="transmembrane region" description="Helical" evidence="6">
    <location>
        <begin position="92"/>
        <end position="115"/>
    </location>
</feature>
<comment type="subcellular location">
    <subcellularLocation>
        <location evidence="1">Membrane</location>
        <topology evidence="1">Multi-pass membrane protein</topology>
    </subcellularLocation>
</comment>
<keyword evidence="4 6" id="KW-0472">Membrane</keyword>
<dbReference type="AlphaFoldDB" id="A0A7S3HQW5"/>
<dbReference type="PANTHER" id="PTHR22950:SF666">
    <property type="entry name" value="VACUOLAR AMINO ACID TRANSPORTER 4"/>
    <property type="match status" value="1"/>
</dbReference>
<feature type="transmembrane region" description="Helical" evidence="6">
    <location>
        <begin position="397"/>
        <end position="417"/>
    </location>
</feature>
<proteinExistence type="predicted"/>
<name>A0A7S3HQW5_9STRA</name>
<feature type="region of interest" description="Disordered" evidence="5">
    <location>
        <begin position="331"/>
        <end position="351"/>
    </location>
</feature>
<feature type="transmembrane region" description="Helical" evidence="6">
    <location>
        <begin position="156"/>
        <end position="179"/>
    </location>
</feature>
<dbReference type="InterPro" id="IPR013057">
    <property type="entry name" value="AA_transpt_TM"/>
</dbReference>
<feature type="compositionally biased region" description="Low complexity" evidence="5">
    <location>
        <begin position="331"/>
        <end position="345"/>
    </location>
</feature>
<evidence type="ECO:0000256" key="5">
    <source>
        <dbReference type="SAM" id="MobiDB-lite"/>
    </source>
</evidence>
<evidence type="ECO:0000256" key="4">
    <source>
        <dbReference type="ARBA" id="ARBA00023136"/>
    </source>
</evidence>
<evidence type="ECO:0000256" key="1">
    <source>
        <dbReference type="ARBA" id="ARBA00004141"/>
    </source>
</evidence>
<evidence type="ECO:0000256" key="6">
    <source>
        <dbReference type="SAM" id="Phobius"/>
    </source>
</evidence>
<feature type="transmembrane region" description="Helical" evidence="6">
    <location>
        <begin position="423"/>
        <end position="442"/>
    </location>
</feature>
<feature type="transmembrane region" description="Helical" evidence="6">
    <location>
        <begin position="127"/>
        <end position="144"/>
    </location>
</feature>
<organism evidence="8">
    <name type="scientific">Spumella elongata</name>
    <dbReference type="NCBI Taxonomy" id="89044"/>
    <lineage>
        <taxon>Eukaryota</taxon>
        <taxon>Sar</taxon>
        <taxon>Stramenopiles</taxon>
        <taxon>Ochrophyta</taxon>
        <taxon>Chrysophyceae</taxon>
        <taxon>Chromulinales</taxon>
        <taxon>Chromulinaceae</taxon>
        <taxon>Spumella</taxon>
    </lineage>
</organism>
<feature type="domain" description="Amino acid transporter transmembrane" evidence="7">
    <location>
        <begin position="9"/>
        <end position="441"/>
    </location>
</feature>
<evidence type="ECO:0000259" key="7">
    <source>
        <dbReference type="Pfam" id="PF01490"/>
    </source>
</evidence>
<keyword evidence="3 6" id="KW-1133">Transmembrane helix</keyword>
<feature type="transmembrane region" description="Helical" evidence="6">
    <location>
        <begin position="38"/>
        <end position="56"/>
    </location>
</feature>
<feature type="transmembrane region" description="Helical" evidence="6">
    <location>
        <begin position="213"/>
        <end position="233"/>
    </location>
</feature>
<reference evidence="8" key="1">
    <citation type="submission" date="2021-01" db="EMBL/GenBank/DDBJ databases">
        <authorList>
            <person name="Corre E."/>
            <person name="Pelletier E."/>
            <person name="Niang G."/>
            <person name="Scheremetjew M."/>
            <person name="Finn R."/>
            <person name="Kale V."/>
            <person name="Holt S."/>
            <person name="Cochrane G."/>
            <person name="Meng A."/>
            <person name="Brown T."/>
            <person name="Cohen L."/>
        </authorList>
    </citation>
    <scope>NUCLEOTIDE SEQUENCE</scope>
    <source>
        <strain evidence="8">CCAP 955/1</strain>
    </source>
</reference>
<feature type="transmembrane region" description="Helical" evidence="6">
    <location>
        <begin position="290"/>
        <end position="311"/>
    </location>
</feature>